<protein>
    <recommendedName>
        <fullName evidence="3">WXG100 family type VII secretion target</fullName>
    </recommendedName>
</protein>
<organism evidence="1 2">
    <name type="scientific">Mycobacteroides immunogenum</name>
    <dbReference type="NCBI Taxonomy" id="83262"/>
    <lineage>
        <taxon>Bacteria</taxon>
        <taxon>Bacillati</taxon>
        <taxon>Actinomycetota</taxon>
        <taxon>Actinomycetes</taxon>
        <taxon>Mycobacteriales</taxon>
        <taxon>Mycobacteriaceae</taxon>
        <taxon>Mycobacteroides</taxon>
    </lineage>
</organism>
<evidence type="ECO:0000313" key="1">
    <source>
        <dbReference type="EMBL" id="OAT67066.1"/>
    </source>
</evidence>
<dbReference type="Proteomes" id="UP000186919">
    <property type="component" value="Unassembled WGS sequence"/>
</dbReference>
<dbReference type="EMBL" id="LQYE01000031">
    <property type="protein sequence ID" value="OAT67066.1"/>
    <property type="molecule type" value="Genomic_DNA"/>
</dbReference>
<dbReference type="SUPFAM" id="SSF140453">
    <property type="entry name" value="EsxAB dimer-like"/>
    <property type="match status" value="1"/>
</dbReference>
<reference evidence="1 2" key="1">
    <citation type="submission" date="2016-01" db="EMBL/GenBank/DDBJ databases">
        <title>Mycobacterium immunogenum strain CD11_6 genome sequencing and assembly.</title>
        <authorList>
            <person name="Kaur G."/>
            <person name="Nair G.R."/>
            <person name="Mayilraj S."/>
        </authorList>
    </citation>
    <scope>NUCLEOTIDE SEQUENCE [LARGE SCALE GENOMIC DNA]</scope>
    <source>
        <strain evidence="1 2">CD11-6</strain>
    </source>
</reference>
<proteinExistence type="predicted"/>
<accession>A0A179V9U1</accession>
<dbReference type="Gene3D" id="1.10.287.1060">
    <property type="entry name" value="ESAT-6-like"/>
    <property type="match status" value="1"/>
</dbReference>
<sequence length="104" mass="11126">MTGRLQVDPELLHRSADEMDRLLSAHRAAHSKAHAAIGAAMSGWVGGAASVLGSASTEWRGHSKHVENESTHYRDAFDQIGYAFAGMEEQSAVNILGSRPQAQA</sequence>
<comment type="caution">
    <text evidence="1">The sequence shown here is derived from an EMBL/GenBank/DDBJ whole genome shotgun (WGS) entry which is preliminary data.</text>
</comment>
<dbReference type="InterPro" id="IPR036689">
    <property type="entry name" value="ESAT-6-like_sf"/>
</dbReference>
<name>A0A179V9U1_9MYCO</name>
<dbReference type="AlphaFoldDB" id="A0A179V9U1"/>
<dbReference type="RefSeq" id="WP_064633019.1">
    <property type="nucleotide sequence ID" value="NZ_LQYE01000031.1"/>
</dbReference>
<evidence type="ECO:0000313" key="2">
    <source>
        <dbReference type="Proteomes" id="UP000186919"/>
    </source>
</evidence>
<evidence type="ECO:0008006" key="3">
    <source>
        <dbReference type="Google" id="ProtNLM"/>
    </source>
</evidence>
<gene>
    <name evidence="1" type="ORF">AWB85_15310</name>
</gene>